<dbReference type="Proteomes" id="UP000800094">
    <property type="component" value="Unassembled WGS sequence"/>
</dbReference>
<name>A0A6A6IHQ4_9PLEO</name>
<keyword evidence="2" id="KW-1185">Reference proteome</keyword>
<gene>
    <name evidence="1" type="ORF">BU26DRAFT_399909</name>
</gene>
<dbReference type="AlphaFoldDB" id="A0A6A6IHQ4"/>
<dbReference type="OrthoDB" id="3793678at2759"/>
<reference evidence="1" key="1">
    <citation type="journal article" date="2020" name="Stud. Mycol.">
        <title>101 Dothideomycetes genomes: a test case for predicting lifestyles and emergence of pathogens.</title>
        <authorList>
            <person name="Haridas S."/>
            <person name="Albert R."/>
            <person name="Binder M."/>
            <person name="Bloem J."/>
            <person name="Labutti K."/>
            <person name="Salamov A."/>
            <person name="Andreopoulos B."/>
            <person name="Baker S."/>
            <person name="Barry K."/>
            <person name="Bills G."/>
            <person name="Bluhm B."/>
            <person name="Cannon C."/>
            <person name="Castanera R."/>
            <person name="Culley D."/>
            <person name="Daum C."/>
            <person name="Ezra D."/>
            <person name="Gonzalez J."/>
            <person name="Henrissat B."/>
            <person name="Kuo A."/>
            <person name="Liang C."/>
            <person name="Lipzen A."/>
            <person name="Lutzoni F."/>
            <person name="Magnuson J."/>
            <person name="Mondo S."/>
            <person name="Nolan M."/>
            <person name="Ohm R."/>
            <person name="Pangilinan J."/>
            <person name="Park H.-J."/>
            <person name="Ramirez L."/>
            <person name="Alfaro M."/>
            <person name="Sun H."/>
            <person name="Tritt A."/>
            <person name="Yoshinaga Y."/>
            <person name="Zwiers L.-H."/>
            <person name="Turgeon B."/>
            <person name="Goodwin S."/>
            <person name="Spatafora J."/>
            <person name="Crous P."/>
            <person name="Grigoriev I."/>
        </authorList>
    </citation>
    <scope>NUCLEOTIDE SEQUENCE</scope>
    <source>
        <strain evidence="1">CBS 122368</strain>
    </source>
</reference>
<feature type="non-terminal residue" evidence="1">
    <location>
        <position position="223"/>
    </location>
</feature>
<sequence length="223" mass="25070">LRQSLLEGPTVLVIAMYNGSSLDYLHQLSAAQGIVSPDRYRQLEEQSERYHGSCALEFPVNALIAASPAFRHYIGANPGITKVEVQMGKILPGFAMEVLDWLANALTMNRWSDFLGPCLSIVDMDKYYWFYPYVAMRRLGMDVFADSLRAFIEMLVEEHGLADDAWTAEILLQHAPAEDPILLCIAKRYANLIVKGKLPLSAEECCKINEKFPHFGQMVNALL</sequence>
<dbReference type="EMBL" id="ML987195">
    <property type="protein sequence ID" value="KAF2249432.1"/>
    <property type="molecule type" value="Genomic_DNA"/>
</dbReference>
<protein>
    <recommendedName>
        <fullName evidence="3">BTB domain-containing protein</fullName>
    </recommendedName>
</protein>
<proteinExistence type="predicted"/>
<evidence type="ECO:0000313" key="1">
    <source>
        <dbReference type="EMBL" id="KAF2249432.1"/>
    </source>
</evidence>
<accession>A0A6A6IHQ4</accession>
<feature type="non-terminal residue" evidence="1">
    <location>
        <position position="1"/>
    </location>
</feature>
<dbReference type="RefSeq" id="XP_033684436.1">
    <property type="nucleotide sequence ID" value="XM_033822786.1"/>
</dbReference>
<evidence type="ECO:0000313" key="2">
    <source>
        <dbReference type="Proteomes" id="UP000800094"/>
    </source>
</evidence>
<dbReference type="GeneID" id="54576116"/>
<organism evidence="1 2">
    <name type="scientific">Trematosphaeria pertusa</name>
    <dbReference type="NCBI Taxonomy" id="390896"/>
    <lineage>
        <taxon>Eukaryota</taxon>
        <taxon>Fungi</taxon>
        <taxon>Dikarya</taxon>
        <taxon>Ascomycota</taxon>
        <taxon>Pezizomycotina</taxon>
        <taxon>Dothideomycetes</taxon>
        <taxon>Pleosporomycetidae</taxon>
        <taxon>Pleosporales</taxon>
        <taxon>Massarineae</taxon>
        <taxon>Trematosphaeriaceae</taxon>
        <taxon>Trematosphaeria</taxon>
    </lineage>
</organism>
<evidence type="ECO:0008006" key="3">
    <source>
        <dbReference type="Google" id="ProtNLM"/>
    </source>
</evidence>